<dbReference type="Gene3D" id="3.30.450.40">
    <property type="match status" value="1"/>
</dbReference>
<dbReference type="InterPro" id="IPR005471">
    <property type="entry name" value="Tscrpt_reg_IclR_N"/>
</dbReference>
<dbReference type="AlphaFoldDB" id="A0A1G6VMH3"/>
<name>A0A1G6VMH3_9BRAD</name>
<dbReference type="GO" id="GO:0003677">
    <property type="term" value="F:DNA binding"/>
    <property type="evidence" value="ECO:0007669"/>
    <property type="project" value="UniProtKB-KW"/>
</dbReference>
<evidence type="ECO:0000259" key="6">
    <source>
        <dbReference type="PROSITE" id="PS51078"/>
    </source>
</evidence>
<dbReference type="EMBL" id="FMZW01000012">
    <property type="protein sequence ID" value="SDD54744.1"/>
    <property type="molecule type" value="Genomic_DNA"/>
</dbReference>
<reference evidence="7 8" key="1">
    <citation type="submission" date="2016-10" db="EMBL/GenBank/DDBJ databases">
        <authorList>
            <person name="de Groot N.N."/>
        </authorList>
    </citation>
    <scope>NUCLEOTIDE SEQUENCE [LARGE SCALE GENOMIC DNA]</scope>
    <source>
        <strain evidence="7 8">R5</strain>
    </source>
</reference>
<dbReference type="PROSITE" id="PS51077">
    <property type="entry name" value="HTH_ICLR"/>
    <property type="match status" value="1"/>
</dbReference>
<dbReference type="InterPro" id="IPR050707">
    <property type="entry name" value="HTH_MetabolicPath_Reg"/>
</dbReference>
<feature type="domain" description="HTH iclR-type" evidence="5">
    <location>
        <begin position="40"/>
        <end position="102"/>
    </location>
</feature>
<feature type="compositionally biased region" description="Basic and acidic residues" evidence="4">
    <location>
        <begin position="19"/>
        <end position="33"/>
    </location>
</feature>
<evidence type="ECO:0000256" key="1">
    <source>
        <dbReference type="ARBA" id="ARBA00023015"/>
    </source>
</evidence>
<evidence type="ECO:0000313" key="8">
    <source>
        <dbReference type="Proteomes" id="UP000199245"/>
    </source>
</evidence>
<dbReference type="Gene3D" id="1.10.10.10">
    <property type="entry name" value="Winged helix-like DNA-binding domain superfamily/Winged helix DNA-binding domain"/>
    <property type="match status" value="1"/>
</dbReference>
<proteinExistence type="predicted"/>
<sequence>MPVAKKDLAKAGAAAGARTFDRPDFPGDTSRDLPKMDNAVKSARRVFDVLEFFEEHQRAASAIEVAAALKFPQSSTSALMRTMTAFGYLHYDTSRRTYIPTPRISMLGHWLSPALFTKGRLVNLMEELSARTGETIMLAVRNGLSAQYVHIIQAKLPMRLYVKAGTLRPLARSASGYALLSAYPDKEVRRLVRLINANETRPDRQVDIKALLLELKKVRARGHAFSLGLVTPGAGAVAMNLPPIAESNEPLVLCVAGLNDALVTQETEFADLMRKAIEFHLAD</sequence>
<dbReference type="GO" id="GO:0045892">
    <property type="term" value="P:negative regulation of DNA-templated transcription"/>
    <property type="evidence" value="ECO:0007669"/>
    <property type="project" value="TreeGrafter"/>
</dbReference>
<gene>
    <name evidence="7" type="ORF">SAMN05216337_1012111</name>
</gene>
<dbReference type="PANTHER" id="PTHR30136">
    <property type="entry name" value="HELIX-TURN-HELIX TRANSCRIPTIONAL REGULATOR, ICLR FAMILY"/>
    <property type="match status" value="1"/>
</dbReference>
<organism evidence="7 8">
    <name type="scientific">Bradyrhizobium brasilense</name>
    <dbReference type="NCBI Taxonomy" id="1419277"/>
    <lineage>
        <taxon>Bacteria</taxon>
        <taxon>Pseudomonadati</taxon>
        <taxon>Pseudomonadota</taxon>
        <taxon>Alphaproteobacteria</taxon>
        <taxon>Hyphomicrobiales</taxon>
        <taxon>Nitrobacteraceae</taxon>
        <taxon>Bradyrhizobium</taxon>
    </lineage>
</organism>
<evidence type="ECO:0000313" key="7">
    <source>
        <dbReference type="EMBL" id="SDD54744.1"/>
    </source>
</evidence>
<feature type="region of interest" description="Disordered" evidence="4">
    <location>
        <begin position="1"/>
        <end position="33"/>
    </location>
</feature>
<dbReference type="InterPro" id="IPR029016">
    <property type="entry name" value="GAF-like_dom_sf"/>
</dbReference>
<accession>A0A1G6VMH3</accession>
<feature type="domain" description="IclR-ED" evidence="6">
    <location>
        <begin position="103"/>
        <end position="283"/>
    </location>
</feature>
<dbReference type="Pfam" id="PF09339">
    <property type="entry name" value="HTH_IclR"/>
    <property type="match status" value="1"/>
</dbReference>
<dbReference type="SUPFAM" id="SSF46785">
    <property type="entry name" value="Winged helix' DNA-binding domain"/>
    <property type="match status" value="1"/>
</dbReference>
<evidence type="ECO:0000256" key="3">
    <source>
        <dbReference type="ARBA" id="ARBA00023163"/>
    </source>
</evidence>
<dbReference type="SUPFAM" id="SSF55781">
    <property type="entry name" value="GAF domain-like"/>
    <property type="match status" value="1"/>
</dbReference>
<dbReference type="InterPro" id="IPR036388">
    <property type="entry name" value="WH-like_DNA-bd_sf"/>
</dbReference>
<dbReference type="InterPro" id="IPR014757">
    <property type="entry name" value="Tscrpt_reg_IclR_C"/>
</dbReference>
<keyword evidence="3" id="KW-0804">Transcription</keyword>
<dbReference type="PANTHER" id="PTHR30136:SF35">
    <property type="entry name" value="HTH-TYPE TRANSCRIPTIONAL REGULATOR RV1719"/>
    <property type="match status" value="1"/>
</dbReference>
<dbReference type="Pfam" id="PF01614">
    <property type="entry name" value="IclR_C"/>
    <property type="match status" value="1"/>
</dbReference>
<dbReference type="PROSITE" id="PS51078">
    <property type="entry name" value="ICLR_ED"/>
    <property type="match status" value="1"/>
</dbReference>
<evidence type="ECO:0000256" key="2">
    <source>
        <dbReference type="ARBA" id="ARBA00023125"/>
    </source>
</evidence>
<keyword evidence="2" id="KW-0238">DNA-binding</keyword>
<keyword evidence="1" id="KW-0805">Transcription regulation</keyword>
<evidence type="ECO:0000259" key="5">
    <source>
        <dbReference type="PROSITE" id="PS51077"/>
    </source>
</evidence>
<protein>
    <submittedName>
        <fullName evidence="7">Transcriptional regulator, IclR family</fullName>
    </submittedName>
</protein>
<dbReference type="InterPro" id="IPR036390">
    <property type="entry name" value="WH_DNA-bd_sf"/>
</dbReference>
<dbReference type="RefSeq" id="WP_092083166.1">
    <property type="nucleotide sequence ID" value="NZ_FMZW01000012.1"/>
</dbReference>
<evidence type="ECO:0000256" key="4">
    <source>
        <dbReference type="SAM" id="MobiDB-lite"/>
    </source>
</evidence>
<dbReference type="Proteomes" id="UP000199245">
    <property type="component" value="Unassembled WGS sequence"/>
</dbReference>
<dbReference type="GO" id="GO:0003700">
    <property type="term" value="F:DNA-binding transcription factor activity"/>
    <property type="evidence" value="ECO:0007669"/>
    <property type="project" value="TreeGrafter"/>
</dbReference>